<comment type="caution">
    <text evidence="1">The sequence shown here is derived from an EMBL/GenBank/DDBJ whole genome shotgun (WGS) entry which is preliminary data.</text>
</comment>
<name>A0A8S9ZN90_9BILA</name>
<accession>A0A8S9ZN90</accession>
<evidence type="ECO:0000313" key="1">
    <source>
        <dbReference type="EMBL" id="KAF7634884.1"/>
    </source>
</evidence>
<proteinExistence type="predicted"/>
<dbReference type="Proteomes" id="UP000605970">
    <property type="component" value="Unassembled WGS sequence"/>
</dbReference>
<gene>
    <name evidence="1" type="ORF">Mgra_00005776</name>
</gene>
<evidence type="ECO:0000313" key="2">
    <source>
        <dbReference type="Proteomes" id="UP000605970"/>
    </source>
</evidence>
<dbReference type="EMBL" id="JABEBT010000050">
    <property type="protein sequence ID" value="KAF7634884.1"/>
    <property type="molecule type" value="Genomic_DNA"/>
</dbReference>
<organism evidence="1 2">
    <name type="scientific">Meloidogyne graminicola</name>
    <dbReference type="NCBI Taxonomy" id="189291"/>
    <lineage>
        <taxon>Eukaryota</taxon>
        <taxon>Metazoa</taxon>
        <taxon>Ecdysozoa</taxon>
        <taxon>Nematoda</taxon>
        <taxon>Chromadorea</taxon>
        <taxon>Rhabditida</taxon>
        <taxon>Tylenchina</taxon>
        <taxon>Tylenchomorpha</taxon>
        <taxon>Tylenchoidea</taxon>
        <taxon>Meloidogynidae</taxon>
        <taxon>Meloidogyninae</taxon>
        <taxon>Meloidogyne</taxon>
    </lineage>
</organism>
<sequence length="262" mass="31735">MNFDNFRRDRSTIKHVHLSEQSYFNFKRRRRYQMCVLRHSLELFQNCYVCIFPICSRLLTTNELKEIYSYLNILESVNPSEIEINLPTSYNLHSFIQELLNNQTILNCQKLKIINSPKNEPEIDLLFNWLHYKENYNFCKNKYRLLLILTSNTIFDGLDELIEKCKKNFLQSETSINQHSYIFVFRSPKDLIEFSLENTKSEEIIFLENLSSEYDSKTVNYYLLRRCIKNMEKNQKEYCQKISKNIFFRSQLQLLFNRNLIK</sequence>
<dbReference type="OrthoDB" id="5899407at2759"/>
<dbReference type="AlphaFoldDB" id="A0A8S9ZN90"/>
<keyword evidence="2" id="KW-1185">Reference proteome</keyword>
<protein>
    <submittedName>
        <fullName evidence="1">Uncharacterized protein</fullName>
    </submittedName>
</protein>
<reference evidence="1" key="1">
    <citation type="journal article" date="2020" name="Ecol. Evol.">
        <title>Genome structure and content of the rice root-knot nematode (Meloidogyne graminicola).</title>
        <authorList>
            <person name="Phan N.T."/>
            <person name="Danchin E.G.J."/>
            <person name="Klopp C."/>
            <person name="Perfus-Barbeoch L."/>
            <person name="Kozlowski D.K."/>
            <person name="Koutsovoulos G.D."/>
            <person name="Lopez-Roques C."/>
            <person name="Bouchez O."/>
            <person name="Zahm M."/>
            <person name="Besnard G."/>
            <person name="Bellafiore S."/>
        </authorList>
    </citation>
    <scope>NUCLEOTIDE SEQUENCE</scope>
    <source>
        <strain evidence="1">VN-18</strain>
    </source>
</reference>
<feature type="non-terminal residue" evidence="1">
    <location>
        <position position="262"/>
    </location>
</feature>